<sequence length="65" mass="7008">MAKHLNSHVVPDAQAVYQSEPPSRTPAFELRCGPLHVTLDRAPLKLLALGSTMTAVAMGAANWLR</sequence>
<evidence type="ECO:0000313" key="2">
    <source>
        <dbReference type="EMBL" id="AKZ57105.1"/>
    </source>
</evidence>
<dbReference type="KEGG" id="samb:SAM23877_4060"/>
<gene>
    <name evidence="2" type="ORF">SAM23877_4060</name>
</gene>
<dbReference type="Proteomes" id="UP000061018">
    <property type="component" value="Chromosome"/>
</dbReference>
<evidence type="ECO:0000256" key="1">
    <source>
        <dbReference type="SAM" id="MobiDB-lite"/>
    </source>
</evidence>
<accession>A0A0K2AVF7</accession>
<dbReference type="AlphaFoldDB" id="A0A0K2AVF7"/>
<feature type="region of interest" description="Disordered" evidence="1">
    <location>
        <begin position="1"/>
        <end position="22"/>
    </location>
</feature>
<organism evidence="2 3">
    <name type="scientific">Streptomyces ambofaciens (strain ATCC 23877 / 3486 / DSM 40053 / JCM 4204 / NBRC 12836 / NRRL B-2516)</name>
    <dbReference type="NCBI Taxonomy" id="278992"/>
    <lineage>
        <taxon>Bacteria</taxon>
        <taxon>Bacillati</taxon>
        <taxon>Actinomycetota</taxon>
        <taxon>Actinomycetes</taxon>
        <taxon>Kitasatosporales</taxon>
        <taxon>Streptomycetaceae</taxon>
        <taxon>Streptomyces</taxon>
    </lineage>
</organism>
<name>A0A0K2AVF7_STRA7</name>
<evidence type="ECO:0000313" key="3">
    <source>
        <dbReference type="Proteomes" id="UP000061018"/>
    </source>
</evidence>
<protein>
    <submittedName>
        <fullName evidence="2">Uncharacterized protein</fullName>
    </submittedName>
</protein>
<reference evidence="3" key="1">
    <citation type="journal article" date="2015" name="J. Biotechnol.">
        <title>Complete genome sequence of Streptomyces ambofaciens ATCC 23877, the spiramycin producer.</title>
        <authorList>
            <person name="Thibessard A."/>
            <person name="Haas D."/>
            <person name="Gerbaud C."/>
            <person name="Aigle B."/>
            <person name="Lautru S."/>
            <person name="Pernodet J.L."/>
            <person name="Leblond P."/>
        </authorList>
    </citation>
    <scope>NUCLEOTIDE SEQUENCE [LARGE SCALE GENOMIC DNA]</scope>
    <source>
        <strain evidence="3">ATCC 23877 / 3486 / DSM 40053 / JCM 4204 / NBRC 12836 / NRRL B-2516</strain>
    </source>
</reference>
<proteinExistence type="predicted"/>
<dbReference type="EMBL" id="CP012382">
    <property type="protein sequence ID" value="AKZ57105.1"/>
    <property type="molecule type" value="Genomic_DNA"/>
</dbReference>